<evidence type="ECO:0000256" key="1">
    <source>
        <dbReference type="ARBA" id="ARBA00004370"/>
    </source>
</evidence>
<dbReference type="GO" id="GO:0045259">
    <property type="term" value="C:proton-transporting ATP synthase complex"/>
    <property type="evidence" value="ECO:0007669"/>
    <property type="project" value="UniProtKB-KW"/>
</dbReference>
<evidence type="ECO:0000256" key="6">
    <source>
        <dbReference type="ARBA" id="ARBA00023310"/>
    </source>
</evidence>
<keyword evidence="2 7" id="KW-0813">Transport</keyword>
<dbReference type="SUPFAM" id="SSF47928">
    <property type="entry name" value="N-terminal domain of the delta subunit of the F1F0-ATP synthase"/>
    <property type="match status" value="1"/>
</dbReference>
<dbReference type="PANTHER" id="PTHR11910">
    <property type="entry name" value="ATP SYNTHASE DELTA CHAIN"/>
    <property type="match status" value="1"/>
</dbReference>
<comment type="function">
    <text evidence="7">F(1)F(0) ATP synthase produces ATP from ADP in the presence of a proton or sodium gradient. F-type ATPases consist of two structural domains, F(1) containing the extramembraneous catalytic core and F(0) containing the membrane proton channel, linked together by a central stalk and a peripheral stalk. During catalysis, ATP synthesis in the catalytic domain of F(1) is coupled via a rotary mechanism of the central stalk subunits to proton translocation.</text>
</comment>
<dbReference type="Pfam" id="PF00213">
    <property type="entry name" value="OSCP"/>
    <property type="match status" value="1"/>
</dbReference>
<dbReference type="InterPro" id="IPR000711">
    <property type="entry name" value="ATPase_OSCP/dsu"/>
</dbReference>
<gene>
    <name evidence="7" type="primary">atpH</name>
    <name evidence="8" type="ORF">SAMN05443663_10357</name>
</gene>
<evidence type="ECO:0000313" key="9">
    <source>
        <dbReference type="Proteomes" id="UP000184071"/>
    </source>
</evidence>
<proteinExistence type="inferred from homology"/>
<evidence type="ECO:0000256" key="5">
    <source>
        <dbReference type="ARBA" id="ARBA00023136"/>
    </source>
</evidence>
<keyword evidence="6 7" id="KW-0066">ATP synthesis</keyword>
<dbReference type="RefSeq" id="WP_073415077.1">
    <property type="nucleotide sequence ID" value="NZ_FQWC01000003.1"/>
</dbReference>
<evidence type="ECO:0000256" key="2">
    <source>
        <dbReference type="ARBA" id="ARBA00022448"/>
    </source>
</evidence>
<keyword evidence="4 7" id="KW-0406">Ion transport</keyword>
<keyword evidence="3 7" id="KW-0375">Hydrogen ion transport</keyword>
<keyword evidence="9" id="KW-1185">Reference proteome</keyword>
<dbReference type="GO" id="GO:0046933">
    <property type="term" value="F:proton-transporting ATP synthase activity, rotational mechanism"/>
    <property type="evidence" value="ECO:0007669"/>
    <property type="project" value="UniProtKB-UniRule"/>
</dbReference>
<dbReference type="InterPro" id="IPR020781">
    <property type="entry name" value="ATPase_OSCP/d_CS"/>
</dbReference>
<keyword evidence="7" id="KW-0139">CF(1)</keyword>
<accession>A0A1M5KE86</accession>
<evidence type="ECO:0000313" key="8">
    <source>
        <dbReference type="EMBL" id="SHG51156.1"/>
    </source>
</evidence>
<keyword evidence="5 7" id="KW-0472">Membrane</keyword>
<keyword evidence="7" id="KW-1003">Cell membrane</keyword>
<evidence type="ECO:0000256" key="3">
    <source>
        <dbReference type="ARBA" id="ARBA00022781"/>
    </source>
</evidence>
<dbReference type="NCBIfam" id="TIGR01145">
    <property type="entry name" value="ATP_synt_delta"/>
    <property type="match status" value="1"/>
</dbReference>
<dbReference type="Proteomes" id="UP000184071">
    <property type="component" value="Unassembled WGS sequence"/>
</dbReference>
<dbReference type="HAMAP" id="MF_01416">
    <property type="entry name" value="ATP_synth_delta_bact"/>
    <property type="match status" value="1"/>
</dbReference>
<comment type="function">
    <text evidence="7">This protein is part of the stalk that links CF(0) to CF(1). It either transmits conformational changes from CF(0) to CF(1) or is implicated in proton conduction.</text>
</comment>
<dbReference type="GO" id="GO:0005886">
    <property type="term" value="C:plasma membrane"/>
    <property type="evidence" value="ECO:0007669"/>
    <property type="project" value="UniProtKB-SubCell"/>
</dbReference>
<sequence>MASTRAAIRYAKAILDLANSKGVAEAVNNDMKSIASAIETNTELSTFIQNPTTKVEVKLSALLEVFANVNNVTKGLFNLLFENKRFEILDAIAVEYSKVFDQSNGIEVAKVTTAIPMDAALEAKVLAKIATLSDKKITIENIVDPSIIGGFILRIGDNQYNASVANRLQVLKRELSN</sequence>
<evidence type="ECO:0000256" key="7">
    <source>
        <dbReference type="HAMAP-Rule" id="MF_01416"/>
    </source>
</evidence>
<dbReference type="OrthoDB" id="9802471at2"/>
<evidence type="ECO:0000256" key="4">
    <source>
        <dbReference type="ARBA" id="ARBA00023065"/>
    </source>
</evidence>
<dbReference type="PRINTS" id="PR00125">
    <property type="entry name" value="ATPASEDELTA"/>
</dbReference>
<dbReference type="STRING" id="370979.SAMN05443663_10357"/>
<comment type="similarity">
    <text evidence="7">Belongs to the ATPase delta chain family.</text>
</comment>
<dbReference type="PROSITE" id="PS00389">
    <property type="entry name" value="ATPASE_DELTA"/>
    <property type="match status" value="1"/>
</dbReference>
<dbReference type="EMBL" id="FQWC01000003">
    <property type="protein sequence ID" value="SHG51156.1"/>
    <property type="molecule type" value="Genomic_DNA"/>
</dbReference>
<name>A0A1M5KE86_9FLAO</name>
<comment type="subcellular location">
    <subcellularLocation>
        <location evidence="7">Cell membrane</location>
        <topology evidence="7">Peripheral membrane protein</topology>
    </subcellularLocation>
    <subcellularLocation>
        <location evidence="1">Membrane</location>
    </subcellularLocation>
</comment>
<dbReference type="InterPro" id="IPR026015">
    <property type="entry name" value="ATP_synth_OSCP/delta_N_sf"/>
</dbReference>
<organism evidence="8 9">
    <name type="scientific">Flavobacterium defluvii</name>
    <dbReference type="NCBI Taxonomy" id="370979"/>
    <lineage>
        <taxon>Bacteria</taxon>
        <taxon>Pseudomonadati</taxon>
        <taxon>Bacteroidota</taxon>
        <taxon>Flavobacteriia</taxon>
        <taxon>Flavobacteriales</taxon>
        <taxon>Flavobacteriaceae</taxon>
        <taxon>Flavobacterium</taxon>
    </lineage>
</organism>
<protein>
    <recommendedName>
        <fullName evidence="7">ATP synthase subunit delta</fullName>
    </recommendedName>
    <alternativeName>
        <fullName evidence="7">ATP synthase F(1) sector subunit delta</fullName>
    </alternativeName>
    <alternativeName>
        <fullName evidence="7">F-type ATPase subunit delta</fullName>
        <shortName evidence="7">F-ATPase subunit delta</shortName>
    </alternativeName>
</protein>
<dbReference type="AlphaFoldDB" id="A0A1M5KE86"/>
<dbReference type="Gene3D" id="1.10.520.20">
    <property type="entry name" value="N-terminal domain of the delta subunit of the F1F0-ATP synthase"/>
    <property type="match status" value="1"/>
</dbReference>
<reference evidence="9" key="1">
    <citation type="submission" date="2016-11" db="EMBL/GenBank/DDBJ databases">
        <authorList>
            <person name="Varghese N."/>
            <person name="Submissions S."/>
        </authorList>
    </citation>
    <scope>NUCLEOTIDE SEQUENCE [LARGE SCALE GENOMIC DNA]</scope>
    <source>
        <strain evidence="9">DSM 17963</strain>
    </source>
</reference>